<dbReference type="InterPro" id="IPR004369">
    <property type="entry name" value="Prolyl-tRNA_editing_YbaK/EbsC"/>
</dbReference>
<reference evidence="7" key="1">
    <citation type="submission" date="2023-07" db="EMBL/GenBank/DDBJ databases">
        <title>Conexibacter stalactiti sp. nov., isolated from stalactites in a lava cave and emended description of the genus Conexibacter.</title>
        <authorList>
            <person name="Lee S.D."/>
        </authorList>
    </citation>
    <scope>NUCLEOTIDE SEQUENCE [LARGE SCALE GENOMIC DNA]</scope>
    <source>
        <strain evidence="7">KCTC 39840</strain>
    </source>
</reference>
<reference evidence="6 7" key="2">
    <citation type="submission" date="2023-10" db="EMBL/GenBank/DDBJ databases">
        <authorList>
            <person name="Han X.F."/>
        </authorList>
    </citation>
    <scope>NUCLEOTIDE SEQUENCE [LARGE SCALE GENOMIC DNA]</scope>
    <source>
        <strain evidence="6 7">KCTC 39840</strain>
    </source>
</reference>
<gene>
    <name evidence="6" type="primary">ybaK</name>
    <name evidence="6" type="ORF">R7226_15290</name>
</gene>
<organism evidence="6 7">
    <name type="scientific">Conexibacter stalactiti</name>
    <dbReference type="NCBI Taxonomy" id="1940611"/>
    <lineage>
        <taxon>Bacteria</taxon>
        <taxon>Bacillati</taxon>
        <taxon>Actinomycetota</taxon>
        <taxon>Thermoleophilia</taxon>
        <taxon>Solirubrobacterales</taxon>
        <taxon>Conexibacteraceae</taxon>
        <taxon>Conexibacter</taxon>
    </lineage>
</organism>
<dbReference type="Pfam" id="PF04073">
    <property type="entry name" value="tRNA_edit"/>
    <property type="match status" value="1"/>
</dbReference>
<accession>A0ABU4HQZ6</accession>
<evidence type="ECO:0000256" key="3">
    <source>
        <dbReference type="ARBA" id="ARBA00023239"/>
    </source>
</evidence>
<evidence type="ECO:0000259" key="5">
    <source>
        <dbReference type="Pfam" id="PF04073"/>
    </source>
</evidence>
<dbReference type="EC" id="4.2.-.-" evidence="4"/>
<dbReference type="InterPro" id="IPR007214">
    <property type="entry name" value="YbaK/aa-tRNA-synth-assoc-dom"/>
</dbReference>
<dbReference type="Proteomes" id="UP001284601">
    <property type="component" value="Unassembled WGS sequence"/>
</dbReference>
<keyword evidence="7" id="KW-1185">Reference proteome</keyword>
<dbReference type="CDD" id="cd00002">
    <property type="entry name" value="YbaK_deacylase"/>
    <property type="match status" value="1"/>
</dbReference>
<keyword evidence="2 4" id="KW-0648">Protein biosynthesis</keyword>
<dbReference type="SUPFAM" id="SSF55826">
    <property type="entry name" value="YbaK/ProRS associated domain"/>
    <property type="match status" value="1"/>
</dbReference>
<dbReference type="RefSeq" id="WP_318598051.1">
    <property type="nucleotide sequence ID" value="NZ_JAWSTH010000038.1"/>
</dbReference>
<dbReference type="PANTHER" id="PTHR30411">
    <property type="entry name" value="CYTOPLASMIC PROTEIN"/>
    <property type="match status" value="1"/>
</dbReference>
<protein>
    <recommendedName>
        <fullName evidence="4">Cys-tRNA(Pro)/Cys-tRNA(Cys) deacylase</fullName>
        <ecNumber evidence="4">4.2.-.-</ecNumber>
    </recommendedName>
</protein>
<proteinExistence type="inferred from homology"/>
<dbReference type="PIRSF" id="PIRSF006181">
    <property type="entry name" value="EbsC_YbaK"/>
    <property type="match status" value="1"/>
</dbReference>
<keyword evidence="3 4" id="KW-0456">Lyase</keyword>
<dbReference type="EMBL" id="JAWSTH010000038">
    <property type="protein sequence ID" value="MDW5595713.1"/>
    <property type="molecule type" value="Genomic_DNA"/>
</dbReference>
<comment type="caution">
    <text evidence="6">The sequence shown here is derived from an EMBL/GenBank/DDBJ whole genome shotgun (WGS) entry which is preliminary data.</text>
</comment>
<comment type="similarity">
    <text evidence="1 4">Belongs to the prolyl-tRNA editing family. YbaK/EbsC subfamily.</text>
</comment>
<feature type="domain" description="YbaK/aminoacyl-tRNA synthetase-associated" evidence="5">
    <location>
        <begin position="35"/>
        <end position="142"/>
    </location>
</feature>
<evidence type="ECO:0000313" key="6">
    <source>
        <dbReference type="EMBL" id="MDW5595713.1"/>
    </source>
</evidence>
<dbReference type="NCBIfam" id="TIGR00011">
    <property type="entry name" value="YbaK_EbsC"/>
    <property type="match status" value="1"/>
</dbReference>
<evidence type="ECO:0000256" key="2">
    <source>
        <dbReference type="ARBA" id="ARBA00022917"/>
    </source>
</evidence>
<evidence type="ECO:0000256" key="1">
    <source>
        <dbReference type="ARBA" id="ARBA00009798"/>
    </source>
</evidence>
<evidence type="ECO:0000313" key="7">
    <source>
        <dbReference type="Proteomes" id="UP001284601"/>
    </source>
</evidence>
<evidence type="ECO:0000256" key="4">
    <source>
        <dbReference type="PIRNR" id="PIRNR006181"/>
    </source>
</evidence>
<sequence>MAGRATPATRAAQQARVDHRLHEYTHDPSADSYALEAAEALGLDEERVFKTLVVDRDGTLTVCIVPAGDTLDLRALGKRAAMAPTDRAEKVTGYVAGGISPLGQRRPLPTLLDDSALAFETIFVSAGRRGLEIELAPADLVTLTRAEVKTIRRGA</sequence>
<dbReference type="Gene3D" id="3.90.960.10">
    <property type="entry name" value="YbaK/aminoacyl-tRNA synthetase-associated domain"/>
    <property type="match status" value="1"/>
</dbReference>
<dbReference type="PANTHER" id="PTHR30411:SF0">
    <property type="entry name" value="CYS-TRNA(PRO)_CYS-TRNA(CYS) DEACYLASE YBAK"/>
    <property type="match status" value="1"/>
</dbReference>
<name>A0ABU4HQZ6_9ACTN</name>
<dbReference type="InterPro" id="IPR036754">
    <property type="entry name" value="YbaK/aa-tRNA-synt-asso_dom_sf"/>
</dbReference>